<keyword evidence="5" id="KW-0540">Nuclease</keyword>
<feature type="domain" description="HTH HARE-type" evidence="3">
    <location>
        <begin position="299"/>
        <end position="362"/>
    </location>
</feature>
<protein>
    <submittedName>
        <fullName evidence="5">HB1, ASXL, restriction endonuclease HTH domain</fullName>
    </submittedName>
</protein>
<keyword evidence="6" id="KW-1185">Reference proteome</keyword>
<evidence type="ECO:0000256" key="2">
    <source>
        <dbReference type="SAM" id="MobiDB-lite"/>
    </source>
</evidence>
<evidence type="ECO:0000313" key="6">
    <source>
        <dbReference type="Proteomes" id="UP000198717"/>
    </source>
</evidence>
<feature type="region of interest" description="Disordered" evidence="2">
    <location>
        <begin position="1"/>
        <end position="31"/>
    </location>
</feature>
<dbReference type="EMBL" id="FNAJ01000014">
    <property type="protein sequence ID" value="SDE88020.1"/>
    <property type="molecule type" value="Genomic_DNA"/>
</dbReference>
<dbReference type="AlphaFoldDB" id="A0A511HPB5"/>
<dbReference type="InterPro" id="IPR007759">
    <property type="entry name" value="Asxl_HARE-HTH"/>
</dbReference>
<evidence type="ECO:0000259" key="3">
    <source>
        <dbReference type="Pfam" id="PF05066"/>
    </source>
</evidence>
<evidence type="ECO:0000313" key="5">
    <source>
        <dbReference type="EMBL" id="SDE88020.1"/>
    </source>
</evidence>
<comment type="caution">
    <text evidence="4">The sequence shown here is derived from an EMBL/GenBank/DDBJ whole genome shotgun (WGS) entry which is preliminary data.</text>
</comment>
<dbReference type="Proteomes" id="UP000198717">
    <property type="component" value="Unassembled WGS sequence"/>
</dbReference>
<reference evidence="5 6" key="1">
    <citation type="submission" date="2016-10" db="EMBL/GenBank/DDBJ databases">
        <authorList>
            <person name="Varghese N."/>
            <person name="Submissions S."/>
        </authorList>
    </citation>
    <scope>NUCLEOTIDE SEQUENCE [LARGE SCALE GENOMIC DNA]</scope>
    <source>
        <strain evidence="5 6">DSM 2260</strain>
    </source>
</reference>
<name>A0A511HPB5_9BACT</name>
<dbReference type="GO" id="GO:0006355">
    <property type="term" value="P:regulation of DNA-templated transcription"/>
    <property type="evidence" value="ECO:0007669"/>
    <property type="project" value="InterPro"/>
</dbReference>
<dbReference type="GO" id="GO:0004519">
    <property type="term" value="F:endonuclease activity"/>
    <property type="evidence" value="ECO:0007669"/>
    <property type="project" value="UniProtKB-KW"/>
</dbReference>
<accession>A0A511HPB5</accession>
<dbReference type="RefSeq" id="WP_143043215.1">
    <property type="nucleotide sequence ID" value="NZ_BJVY01000073.1"/>
</dbReference>
<keyword evidence="1" id="KW-0804">Transcription</keyword>
<keyword evidence="5" id="KW-0378">Hydrolase</keyword>
<evidence type="ECO:0000313" key="7">
    <source>
        <dbReference type="Proteomes" id="UP000321224"/>
    </source>
</evidence>
<gene>
    <name evidence="4" type="ORF">MVI01_72200</name>
    <name evidence="5" type="ORF">SAMN04488504_1145</name>
</gene>
<dbReference type="Pfam" id="PF05066">
    <property type="entry name" value="HARE-HTH"/>
    <property type="match status" value="1"/>
</dbReference>
<dbReference type="Proteomes" id="UP000321224">
    <property type="component" value="Unassembled WGS sequence"/>
</dbReference>
<reference evidence="4 7" key="2">
    <citation type="submission" date="2019-07" db="EMBL/GenBank/DDBJ databases">
        <title>Whole genome shotgun sequence of Myxococcus virescens NBRC 100334.</title>
        <authorList>
            <person name="Hosoyama A."/>
            <person name="Uohara A."/>
            <person name="Ohji S."/>
            <person name="Ichikawa N."/>
        </authorList>
    </citation>
    <scope>NUCLEOTIDE SEQUENCE [LARGE SCALE GENOMIC DNA]</scope>
    <source>
        <strain evidence="4 7">NBRC 100334</strain>
    </source>
</reference>
<sequence length="390" mass="44121">MKPKSPPPNLRNQAYQPNTAKLDPARPFPSDQLPQLKEYGVRFLGTPVPVLDPPMLLIDANRVLSTIWTKARYTSVETRTPLEEAVAAGVVQVFAPPELLREVDDEHLSRYQPSTKKPLPFQRVQEARRLLLSSIQIVEPPDVTSPAIERLRARDPKDVSYAQLFEHLKLDSVLSRDADWEVTGYHIVKADDHDLLATLKKYARTVTEEIGRFNVLTTGTFFMVEAVKGAWNFLGRAPPALRWLGRGAMLAVLANPGLYQAVLPKFVEFCEQLQENSRERAQAQQLIERDIKPNPRRLSITDHALRVLVKSSEPLKLPEITQRVRTAGAVSQNKDLGSYLRRQMKHDGRFVEHSDGRWSARDAASSEASPALRPHVLFTQGLLQSWRVKE</sequence>
<keyword evidence="5" id="KW-0255">Endonuclease</keyword>
<evidence type="ECO:0000256" key="1">
    <source>
        <dbReference type="ARBA" id="ARBA00023163"/>
    </source>
</evidence>
<proteinExistence type="predicted"/>
<organism evidence="4 7">
    <name type="scientific">Myxococcus virescens</name>
    <dbReference type="NCBI Taxonomy" id="83456"/>
    <lineage>
        <taxon>Bacteria</taxon>
        <taxon>Pseudomonadati</taxon>
        <taxon>Myxococcota</taxon>
        <taxon>Myxococcia</taxon>
        <taxon>Myxococcales</taxon>
        <taxon>Cystobacterineae</taxon>
        <taxon>Myxococcaceae</taxon>
        <taxon>Myxococcus</taxon>
    </lineage>
</organism>
<feature type="compositionally biased region" description="Polar residues" evidence="2">
    <location>
        <begin position="10"/>
        <end position="19"/>
    </location>
</feature>
<dbReference type="EMBL" id="BJVY01000073">
    <property type="protein sequence ID" value="GEL75436.1"/>
    <property type="molecule type" value="Genomic_DNA"/>
</dbReference>
<evidence type="ECO:0000313" key="4">
    <source>
        <dbReference type="EMBL" id="GEL75436.1"/>
    </source>
</evidence>